<dbReference type="Proteomes" id="UP000616151">
    <property type="component" value="Unassembled WGS sequence"/>
</dbReference>
<keyword evidence="2" id="KW-1185">Reference proteome</keyword>
<reference evidence="1" key="1">
    <citation type="submission" date="2021-01" db="EMBL/GenBank/DDBJ databases">
        <authorList>
            <person name="Sun Q."/>
        </authorList>
    </citation>
    <scope>NUCLEOTIDE SEQUENCE</scope>
    <source>
        <strain evidence="1">YIM B02566</strain>
    </source>
</reference>
<dbReference type="EMBL" id="JAENHL010000006">
    <property type="protein sequence ID" value="MBK1866111.1"/>
    <property type="molecule type" value="Genomic_DNA"/>
</dbReference>
<accession>A0ACC5R0B7</accession>
<comment type="caution">
    <text evidence="1">The sequence shown here is derived from an EMBL/GenBank/DDBJ whole genome shotgun (WGS) entry which is preliminary data.</text>
</comment>
<organism evidence="1 2">
    <name type="scientific">Taklimakanibacter albus</name>
    <dbReference type="NCBI Taxonomy" id="2800327"/>
    <lineage>
        <taxon>Bacteria</taxon>
        <taxon>Pseudomonadati</taxon>
        <taxon>Pseudomonadota</taxon>
        <taxon>Alphaproteobacteria</taxon>
        <taxon>Hyphomicrobiales</taxon>
        <taxon>Aestuariivirgaceae</taxon>
        <taxon>Taklimakanibacter</taxon>
    </lineage>
</organism>
<name>A0ACC5R0B7_9HYPH</name>
<gene>
    <name evidence="1" type="ORF">JHL16_07070</name>
</gene>
<sequence>MPAFILLTNFTDQGIRAVKDTVKRAEKFRELAKQNGATVKELYWTLGKYDVVSVVEAPDVTSITALGLTLGMAGNVRTETLPAFTADEMAKVLAKVK</sequence>
<evidence type="ECO:0000313" key="2">
    <source>
        <dbReference type="Proteomes" id="UP000616151"/>
    </source>
</evidence>
<evidence type="ECO:0000313" key="1">
    <source>
        <dbReference type="EMBL" id="MBK1866111.1"/>
    </source>
</evidence>
<protein>
    <submittedName>
        <fullName evidence="1">GYD domain-containing protein</fullName>
    </submittedName>
</protein>
<proteinExistence type="predicted"/>